<evidence type="ECO:0000313" key="1">
    <source>
        <dbReference type="EMBL" id="KAG0416727.1"/>
    </source>
</evidence>
<reference evidence="1 2" key="1">
    <citation type="journal article" date="2020" name="Cell">
        <title>Large-Scale Comparative Analyses of Tick Genomes Elucidate Their Genetic Diversity and Vector Capacities.</title>
        <authorList>
            <consortium name="Tick Genome and Microbiome Consortium (TIGMIC)"/>
            <person name="Jia N."/>
            <person name="Wang J."/>
            <person name="Shi W."/>
            <person name="Du L."/>
            <person name="Sun Y."/>
            <person name="Zhan W."/>
            <person name="Jiang J.F."/>
            <person name="Wang Q."/>
            <person name="Zhang B."/>
            <person name="Ji P."/>
            <person name="Bell-Sakyi L."/>
            <person name="Cui X.M."/>
            <person name="Yuan T.T."/>
            <person name="Jiang B.G."/>
            <person name="Yang W.F."/>
            <person name="Lam T.T."/>
            <person name="Chang Q.C."/>
            <person name="Ding S.J."/>
            <person name="Wang X.J."/>
            <person name="Zhu J.G."/>
            <person name="Ruan X.D."/>
            <person name="Zhao L."/>
            <person name="Wei J.T."/>
            <person name="Ye R.Z."/>
            <person name="Que T.C."/>
            <person name="Du C.H."/>
            <person name="Zhou Y.H."/>
            <person name="Cheng J.X."/>
            <person name="Dai P.F."/>
            <person name="Guo W.B."/>
            <person name="Han X.H."/>
            <person name="Huang E.J."/>
            <person name="Li L.F."/>
            <person name="Wei W."/>
            <person name="Gao Y.C."/>
            <person name="Liu J.Z."/>
            <person name="Shao H.Z."/>
            <person name="Wang X."/>
            <person name="Wang C.C."/>
            <person name="Yang T.C."/>
            <person name="Huo Q.B."/>
            <person name="Li W."/>
            <person name="Chen H.Y."/>
            <person name="Chen S.E."/>
            <person name="Zhou L.G."/>
            <person name="Ni X.B."/>
            <person name="Tian J.H."/>
            <person name="Sheng Y."/>
            <person name="Liu T."/>
            <person name="Pan Y.S."/>
            <person name="Xia L.Y."/>
            <person name="Li J."/>
            <person name="Zhao F."/>
            <person name="Cao W.C."/>
        </authorList>
    </citation>
    <scope>NUCLEOTIDE SEQUENCE [LARGE SCALE GENOMIC DNA]</scope>
    <source>
        <strain evidence="1">Iper-2018</strain>
    </source>
</reference>
<accession>A0AC60PB23</accession>
<protein>
    <submittedName>
        <fullName evidence="1">Uncharacterized protein</fullName>
    </submittedName>
</protein>
<sequence>MVWSSALEHTRYKPTAIQFSSEIGSIMLVLSRSRHLDDSTRYLKVAVLVQARCISVAALLTMKASQTAQDVPGSVGDYKKASVLQRRLQTAAALYMTVSFLFGGLAGVLLAGYLLLCTQHSWLAALYLTWLYWVDLDACDRGGRRVHWVRQWRIWRYLAGYFPARLVKTAELDPRCNYILGSHPHGVLCAGAFINFATEGTGFSALFPGIVPHFLTLRFNFWLPFFRDLIMSYGACAVSRENLLWILTQQGTGNAAVVIIGGAQEALDARPGTCLLTLERRKGFVRLALQCGAHLVPVFSFGENDIFDQVHNPPGSGLRMIQELVKRWIGVAPVLFHGHGLLPFRAQIVTVGPAPQQRIRS</sequence>
<evidence type="ECO:0000313" key="2">
    <source>
        <dbReference type="Proteomes" id="UP000805193"/>
    </source>
</evidence>
<comment type="caution">
    <text evidence="1">The sequence shown here is derived from an EMBL/GenBank/DDBJ whole genome shotgun (WGS) entry which is preliminary data.</text>
</comment>
<name>A0AC60PB23_IXOPE</name>
<dbReference type="Proteomes" id="UP000805193">
    <property type="component" value="Unassembled WGS sequence"/>
</dbReference>
<keyword evidence="2" id="KW-1185">Reference proteome</keyword>
<proteinExistence type="predicted"/>
<dbReference type="EMBL" id="JABSTQ010010924">
    <property type="protein sequence ID" value="KAG0416727.1"/>
    <property type="molecule type" value="Genomic_DNA"/>
</dbReference>
<gene>
    <name evidence="1" type="ORF">HPB47_006173</name>
</gene>
<organism evidence="1 2">
    <name type="scientific">Ixodes persulcatus</name>
    <name type="common">Taiga tick</name>
    <dbReference type="NCBI Taxonomy" id="34615"/>
    <lineage>
        <taxon>Eukaryota</taxon>
        <taxon>Metazoa</taxon>
        <taxon>Ecdysozoa</taxon>
        <taxon>Arthropoda</taxon>
        <taxon>Chelicerata</taxon>
        <taxon>Arachnida</taxon>
        <taxon>Acari</taxon>
        <taxon>Parasitiformes</taxon>
        <taxon>Ixodida</taxon>
        <taxon>Ixodoidea</taxon>
        <taxon>Ixodidae</taxon>
        <taxon>Ixodinae</taxon>
        <taxon>Ixodes</taxon>
    </lineage>
</organism>